<accession>A0ABR6GRL2</accession>
<protein>
    <recommendedName>
        <fullName evidence="4">DUF4197 domain-containing protein</fullName>
    </recommendedName>
</protein>
<comment type="caution">
    <text evidence="2">The sequence shown here is derived from an EMBL/GenBank/DDBJ whole genome shotgun (WGS) entry which is preliminary data.</text>
</comment>
<name>A0ABR6GRL2_9BURK</name>
<feature type="signal peptide" evidence="1">
    <location>
        <begin position="1"/>
        <end position="24"/>
    </location>
</feature>
<evidence type="ECO:0000256" key="1">
    <source>
        <dbReference type="SAM" id="SignalP"/>
    </source>
</evidence>
<reference evidence="2 3" key="1">
    <citation type="submission" date="2020-08" db="EMBL/GenBank/DDBJ databases">
        <title>Genomic Encyclopedia of Type Strains, Phase III (KMG-III): the genomes of soil and plant-associated and newly described type strains.</title>
        <authorList>
            <person name="Whitman W."/>
        </authorList>
    </citation>
    <scope>NUCLEOTIDE SEQUENCE [LARGE SCALE GENOMIC DNA]</scope>
    <source>
        <strain evidence="2 3">CECT 7247</strain>
    </source>
</reference>
<dbReference type="Pfam" id="PF13852">
    <property type="entry name" value="DUF4197"/>
    <property type="match status" value="1"/>
</dbReference>
<feature type="chain" id="PRO_5047129947" description="DUF4197 domain-containing protein" evidence="1">
    <location>
        <begin position="25"/>
        <end position="232"/>
    </location>
</feature>
<dbReference type="InterPro" id="IPR025245">
    <property type="entry name" value="DUF4197"/>
</dbReference>
<sequence length="232" mass="24975">MQRRDLCGWLGASLTSLTALGAFAPPGALAAFNLTEGDAATGVRAALERGAQAALTNLGRTDGFLGNPQVRIELPGSLRDAARLLRTTGQGKRLDDLVTAMNRAAEQAVPEARQLLVSTVRNISVEDALRIVRGGDNAVTRFFEDKTREPLMGRFLPIVTKATERQSLADKYNAVAGKAAAFGLVRREDANLQSYVTDKALDGLYYMIGEEEKKIRQDPIGTGSAILRKVFG</sequence>
<dbReference type="EMBL" id="JACHXO010000003">
    <property type="protein sequence ID" value="MBB3194748.1"/>
    <property type="molecule type" value="Genomic_DNA"/>
</dbReference>
<proteinExistence type="predicted"/>
<evidence type="ECO:0000313" key="2">
    <source>
        <dbReference type="EMBL" id="MBB3194748.1"/>
    </source>
</evidence>
<dbReference type="Proteomes" id="UP000574369">
    <property type="component" value="Unassembled WGS sequence"/>
</dbReference>
<gene>
    <name evidence="2" type="ORF">FHS28_002144</name>
</gene>
<dbReference type="RefSeq" id="WP_088452828.1">
    <property type="nucleotide sequence ID" value="NZ_JACHXO010000003.1"/>
</dbReference>
<organism evidence="2 3">
    <name type="scientific">Roseateles terrae</name>
    <dbReference type="NCBI Taxonomy" id="431060"/>
    <lineage>
        <taxon>Bacteria</taxon>
        <taxon>Pseudomonadati</taxon>
        <taxon>Pseudomonadota</taxon>
        <taxon>Betaproteobacteria</taxon>
        <taxon>Burkholderiales</taxon>
        <taxon>Sphaerotilaceae</taxon>
        <taxon>Roseateles</taxon>
    </lineage>
</organism>
<evidence type="ECO:0000313" key="3">
    <source>
        <dbReference type="Proteomes" id="UP000574369"/>
    </source>
</evidence>
<evidence type="ECO:0008006" key="4">
    <source>
        <dbReference type="Google" id="ProtNLM"/>
    </source>
</evidence>
<keyword evidence="3" id="KW-1185">Reference proteome</keyword>
<keyword evidence="1" id="KW-0732">Signal</keyword>